<dbReference type="Pfam" id="PF21993">
    <property type="entry name" value="TetR_C_13_2"/>
    <property type="match status" value="1"/>
</dbReference>
<keyword evidence="1" id="KW-0805">Transcription regulation</keyword>
<reference evidence="4 5" key="2">
    <citation type="journal article" date="2010" name="J. Bacteriol.">
        <title>Complete genome sequence of Beijerinckia indica subsp. indica.</title>
        <authorList>
            <person name="Tamas I."/>
            <person name="Dedysh S.N."/>
            <person name="Liesack W."/>
            <person name="Stott M.B."/>
            <person name="Alam M."/>
            <person name="Murrell J.C."/>
            <person name="Dunfield P.F."/>
        </authorList>
    </citation>
    <scope>NUCLEOTIDE SEQUENCE [LARGE SCALE GENOMIC DNA]</scope>
    <source>
        <strain evidence="5">ATCC 9039 / DSM 1715 / NCIMB 8712</strain>
    </source>
</reference>
<dbReference type="Proteomes" id="UP000001695">
    <property type="component" value="Chromosome"/>
</dbReference>
<reference evidence="5" key="1">
    <citation type="submission" date="2008-03" db="EMBL/GenBank/DDBJ databases">
        <title>Complete sequence of chromosome of Beijerinckia indica subsp. indica ATCC 9039.</title>
        <authorList>
            <consortium name="US DOE Joint Genome Institute"/>
            <person name="Copeland A."/>
            <person name="Lucas S."/>
            <person name="Lapidus A."/>
            <person name="Glavina del Rio T."/>
            <person name="Dalin E."/>
            <person name="Tice H."/>
            <person name="Bruce D."/>
            <person name="Goodwin L."/>
            <person name="Pitluck S."/>
            <person name="LaButti K."/>
            <person name="Schmutz J."/>
            <person name="Larimer F."/>
            <person name="Land M."/>
            <person name="Hauser L."/>
            <person name="Kyrpides N."/>
            <person name="Mikhailova N."/>
            <person name="Dunfield P.F."/>
            <person name="Dedysh S.N."/>
            <person name="Liesack W."/>
            <person name="Saw J.H."/>
            <person name="Alam M."/>
            <person name="Chen Y."/>
            <person name="Murrell J.C."/>
            <person name="Richardson P."/>
        </authorList>
    </citation>
    <scope>NUCLEOTIDE SEQUENCE [LARGE SCALE GENOMIC DNA]</scope>
    <source>
        <strain evidence="5">ATCC 9039 / DSM 1715 / NCIMB 8712</strain>
    </source>
</reference>
<dbReference type="AlphaFoldDB" id="B2IC24"/>
<dbReference type="KEGG" id="bid:Bind_1648"/>
<dbReference type="PANTHER" id="PTHR47506:SF1">
    <property type="entry name" value="HTH-TYPE TRANSCRIPTIONAL REGULATOR YJDC"/>
    <property type="match status" value="1"/>
</dbReference>
<dbReference type="InterPro" id="IPR036271">
    <property type="entry name" value="Tet_transcr_reg_TetR-rel_C_sf"/>
</dbReference>
<dbReference type="HOGENOM" id="CLU_069356_28_1_5"/>
<dbReference type="EMBL" id="CP001016">
    <property type="protein sequence ID" value="ACB95279.1"/>
    <property type="molecule type" value="Genomic_DNA"/>
</dbReference>
<evidence type="ECO:0000256" key="1">
    <source>
        <dbReference type="ARBA" id="ARBA00023015"/>
    </source>
</evidence>
<dbReference type="eggNOG" id="COG1309">
    <property type="taxonomic scope" value="Bacteria"/>
</dbReference>
<dbReference type="Gene3D" id="1.10.357.10">
    <property type="entry name" value="Tetracycline Repressor, domain 2"/>
    <property type="match status" value="1"/>
</dbReference>
<protein>
    <recommendedName>
        <fullName evidence="3">Transcriptional regulator LmrA/YxaF-like C-terminal domain-containing protein</fullName>
    </recommendedName>
</protein>
<organism evidence="4 5">
    <name type="scientific">Beijerinckia indica subsp. indica (strain ATCC 9039 / DSM 1715 / NCIMB 8712)</name>
    <dbReference type="NCBI Taxonomy" id="395963"/>
    <lineage>
        <taxon>Bacteria</taxon>
        <taxon>Pseudomonadati</taxon>
        <taxon>Pseudomonadota</taxon>
        <taxon>Alphaproteobacteria</taxon>
        <taxon>Hyphomicrobiales</taxon>
        <taxon>Beijerinckiaceae</taxon>
        <taxon>Beijerinckia</taxon>
    </lineage>
</organism>
<gene>
    <name evidence="4" type="ordered locus">Bind_1648</name>
</gene>
<evidence type="ECO:0000313" key="4">
    <source>
        <dbReference type="EMBL" id="ACB95279.1"/>
    </source>
</evidence>
<accession>B2IC24</accession>
<dbReference type="InterPro" id="IPR054156">
    <property type="entry name" value="YxaF_TetR_C"/>
</dbReference>
<dbReference type="PANTHER" id="PTHR47506">
    <property type="entry name" value="TRANSCRIPTIONAL REGULATORY PROTEIN"/>
    <property type="match status" value="1"/>
</dbReference>
<keyword evidence="5" id="KW-1185">Reference proteome</keyword>
<sequence length="211" mass="24610">MVSLKINTLLAYYIYLTGYPMPVEKNKPDEMFEIAANMFRLHGYCDTDIDDISKKCSVNLSLMREIFNTKTNVALEIMSHIQNHFDFEILIHAYDKKLPAYIRIESLSKAIEDYFIKCNGGCVFIKFSIEQMNKDDAFVEPIKRYFDSLNDAYKEIFLEVYQPDQAVEVASRVVSDLQGALIMMRVDGDIWPLQQFTERLLTRLRADMSHM</sequence>
<evidence type="ECO:0000259" key="3">
    <source>
        <dbReference type="Pfam" id="PF21993"/>
    </source>
</evidence>
<dbReference type="SUPFAM" id="SSF48498">
    <property type="entry name" value="Tetracyclin repressor-like, C-terminal domain"/>
    <property type="match status" value="1"/>
</dbReference>
<evidence type="ECO:0000256" key="2">
    <source>
        <dbReference type="ARBA" id="ARBA00023163"/>
    </source>
</evidence>
<keyword evidence="2" id="KW-0804">Transcription</keyword>
<dbReference type="SUPFAM" id="SSF46689">
    <property type="entry name" value="Homeodomain-like"/>
    <property type="match status" value="1"/>
</dbReference>
<feature type="domain" description="Transcriptional regulator LmrA/YxaF-like C-terminal" evidence="3">
    <location>
        <begin position="117"/>
        <end position="197"/>
    </location>
</feature>
<dbReference type="InterPro" id="IPR009057">
    <property type="entry name" value="Homeodomain-like_sf"/>
</dbReference>
<proteinExistence type="predicted"/>
<evidence type="ECO:0000313" key="5">
    <source>
        <dbReference type="Proteomes" id="UP000001695"/>
    </source>
</evidence>
<name>B2IC24_BEII9</name>